<dbReference type="SUPFAM" id="SSF52540">
    <property type="entry name" value="P-loop containing nucleoside triphosphate hydrolases"/>
    <property type="match status" value="1"/>
</dbReference>
<evidence type="ECO:0000259" key="5">
    <source>
        <dbReference type="PROSITE" id="PS50893"/>
    </source>
</evidence>
<dbReference type="GO" id="GO:0098796">
    <property type="term" value="C:membrane protein complex"/>
    <property type="evidence" value="ECO:0007669"/>
    <property type="project" value="UniProtKB-ARBA"/>
</dbReference>
<keyword evidence="3 6" id="KW-0067">ATP-binding</keyword>
<feature type="domain" description="ABC transporter" evidence="5">
    <location>
        <begin position="16"/>
        <end position="246"/>
    </location>
</feature>
<protein>
    <submittedName>
        <fullName evidence="6">Lipoprotein-releasing system ATP-binding protein LolD</fullName>
    </submittedName>
</protein>
<reference evidence="6" key="1">
    <citation type="submission" date="2020-02" db="EMBL/GenBank/DDBJ databases">
        <authorList>
            <person name="Meier V. D."/>
        </authorList>
    </citation>
    <scope>NUCLEOTIDE SEQUENCE</scope>
    <source>
        <strain evidence="6">AVDCRST_MAG89</strain>
    </source>
</reference>
<sequence length="246" mass="25753">PEAAPQRSFDGVEPAISARGVRKSYVGGDGTPIHVLDGVDLDVRPGEMVSVIGASGSGKSTLLHVLGALDRPDEGAVSVGGVPVAGLNEQGMAELRAKRVGFVFQFHHLLREFSALENVMMPQLIAGTGEGRARERARELLDLVGLAGRLEHKPSQLSGGEQQRVAVARALANRPLVLLADEPSGNLDPSTSDRLHEHLFRVCREEGAAMVLVTHDLALAARADRVLRLLGGQLVEAGPGAGGVGA</sequence>
<keyword evidence="2" id="KW-0547">Nucleotide-binding</keyword>
<keyword evidence="1" id="KW-0813">Transport</keyword>
<dbReference type="EMBL" id="CADCTV010000047">
    <property type="protein sequence ID" value="CAA9297320.1"/>
    <property type="molecule type" value="Genomic_DNA"/>
</dbReference>
<feature type="non-terminal residue" evidence="6">
    <location>
        <position position="1"/>
    </location>
</feature>
<dbReference type="Gene3D" id="3.40.50.300">
    <property type="entry name" value="P-loop containing nucleotide triphosphate hydrolases"/>
    <property type="match status" value="1"/>
</dbReference>
<dbReference type="GO" id="GO:0022857">
    <property type="term" value="F:transmembrane transporter activity"/>
    <property type="evidence" value="ECO:0007669"/>
    <property type="project" value="TreeGrafter"/>
</dbReference>
<evidence type="ECO:0000256" key="4">
    <source>
        <dbReference type="ARBA" id="ARBA00038388"/>
    </source>
</evidence>
<evidence type="ECO:0000256" key="1">
    <source>
        <dbReference type="ARBA" id="ARBA00022448"/>
    </source>
</evidence>
<dbReference type="GO" id="GO:0005524">
    <property type="term" value="F:ATP binding"/>
    <property type="evidence" value="ECO:0007669"/>
    <property type="project" value="UniProtKB-KW"/>
</dbReference>
<dbReference type="InterPro" id="IPR003593">
    <property type="entry name" value="AAA+_ATPase"/>
</dbReference>
<accession>A0A6J4K6S3</accession>
<dbReference type="InterPro" id="IPR017871">
    <property type="entry name" value="ABC_transporter-like_CS"/>
</dbReference>
<dbReference type="Pfam" id="PF00005">
    <property type="entry name" value="ABC_tran"/>
    <property type="match status" value="1"/>
</dbReference>
<dbReference type="FunFam" id="3.40.50.300:FF:000032">
    <property type="entry name" value="Export ABC transporter ATP-binding protein"/>
    <property type="match status" value="1"/>
</dbReference>
<dbReference type="GO" id="GO:0016887">
    <property type="term" value="F:ATP hydrolysis activity"/>
    <property type="evidence" value="ECO:0007669"/>
    <property type="project" value="InterPro"/>
</dbReference>
<dbReference type="GO" id="GO:0005886">
    <property type="term" value="C:plasma membrane"/>
    <property type="evidence" value="ECO:0007669"/>
    <property type="project" value="TreeGrafter"/>
</dbReference>
<gene>
    <name evidence="6" type="ORF">AVDCRST_MAG89-218</name>
</gene>
<dbReference type="PANTHER" id="PTHR24220">
    <property type="entry name" value="IMPORT ATP-BINDING PROTEIN"/>
    <property type="match status" value="1"/>
</dbReference>
<proteinExistence type="inferred from homology"/>
<evidence type="ECO:0000256" key="3">
    <source>
        <dbReference type="ARBA" id="ARBA00022840"/>
    </source>
</evidence>
<name>A0A6J4K6S3_9BACT</name>
<dbReference type="InterPro" id="IPR027417">
    <property type="entry name" value="P-loop_NTPase"/>
</dbReference>
<dbReference type="PROSITE" id="PS00211">
    <property type="entry name" value="ABC_TRANSPORTER_1"/>
    <property type="match status" value="1"/>
</dbReference>
<dbReference type="PROSITE" id="PS50893">
    <property type="entry name" value="ABC_TRANSPORTER_2"/>
    <property type="match status" value="1"/>
</dbReference>
<dbReference type="SMART" id="SM00382">
    <property type="entry name" value="AAA"/>
    <property type="match status" value="1"/>
</dbReference>
<keyword evidence="6" id="KW-0449">Lipoprotein</keyword>
<evidence type="ECO:0000313" key="6">
    <source>
        <dbReference type="EMBL" id="CAA9297320.1"/>
    </source>
</evidence>
<organism evidence="6">
    <name type="scientific">uncultured Gemmatimonadota bacterium</name>
    <dbReference type="NCBI Taxonomy" id="203437"/>
    <lineage>
        <taxon>Bacteria</taxon>
        <taxon>Pseudomonadati</taxon>
        <taxon>Gemmatimonadota</taxon>
        <taxon>environmental samples</taxon>
    </lineage>
</organism>
<dbReference type="CDD" id="cd03255">
    <property type="entry name" value="ABC_MJ0796_LolCDE_FtsE"/>
    <property type="match status" value="1"/>
</dbReference>
<comment type="similarity">
    <text evidence="4">Belongs to the ABC transporter superfamily. Macrolide exporter (TC 3.A.1.122) family.</text>
</comment>
<dbReference type="InterPro" id="IPR015854">
    <property type="entry name" value="ABC_transpr_LolD-like"/>
</dbReference>
<dbReference type="AlphaFoldDB" id="A0A6J4K6S3"/>
<dbReference type="InterPro" id="IPR017911">
    <property type="entry name" value="MacB-like_ATP-bd"/>
</dbReference>
<dbReference type="PANTHER" id="PTHR24220:SF689">
    <property type="entry name" value="LIPOPROTEIN-RELEASING SYSTEM ATP-BINDING PROTEIN LOLD"/>
    <property type="match status" value="1"/>
</dbReference>
<dbReference type="InterPro" id="IPR003439">
    <property type="entry name" value="ABC_transporter-like_ATP-bd"/>
</dbReference>
<evidence type="ECO:0000256" key="2">
    <source>
        <dbReference type="ARBA" id="ARBA00022741"/>
    </source>
</evidence>